<evidence type="ECO:0000259" key="3">
    <source>
        <dbReference type="PROSITE" id="PS51265"/>
    </source>
</evidence>
<evidence type="ECO:0000256" key="2">
    <source>
        <dbReference type="SAM" id="MobiDB-lite"/>
    </source>
</evidence>
<keyword evidence="1" id="KW-0862">Zinc</keyword>
<evidence type="ECO:0000313" key="4">
    <source>
        <dbReference type="EMBL" id="OAO13337.1"/>
    </source>
</evidence>
<evidence type="ECO:0000313" key="5">
    <source>
        <dbReference type="Proteomes" id="UP000078348"/>
    </source>
</evidence>
<keyword evidence="1" id="KW-0479">Metal-binding</keyword>
<organism evidence="4 5">
    <name type="scientific">Blastocystis sp. subtype 1 (strain ATCC 50177 / NandII)</name>
    <dbReference type="NCBI Taxonomy" id="478820"/>
    <lineage>
        <taxon>Eukaryota</taxon>
        <taxon>Sar</taxon>
        <taxon>Stramenopiles</taxon>
        <taxon>Bigyra</taxon>
        <taxon>Opalozoa</taxon>
        <taxon>Opalinata</taxon>
        <taxon>Blastocystidae</taxon>
        <taxon>Blastocystis</taxon>
    </lineage>
</organism>
<comment type="caution">
    <text evidence="4">The sequence shown here is derived from an EMBL/GenBank/DDBJ whole genome shotgun (WGS) entry which is preliminary data.</text>
</comment>
<proteinExistence type="predicted"/>
<keyword evidence="5" id="KW-1185">Reference proteome</keyword>
<dbReference type="GO" id="GO:0003676">
    <property type="term" value="F:nucleic acid binding"/>
    <property type="evidence" value="ECO:0007669"/>
    <property type="project" value="InterPro"/>
</dbReference>
<dbReference type="EMBL" id="LXWW01000421">
    <property type="protein sequence ID" value="OAO13337.1"/>
    <property type="molecule type" value="Genomic_DNA"/>
</dbReference>
<feature type="region of interest" description="Disordered" evidence="2">
    <location>
        <begin position="615"/>
        <end position="636"/>
    </location>
</feature>
<evidence type="ECO:0000256" key="1">
    <source>
        <dbReference type="PROSITE-ProRule" id="PRU00600"/>
    </source>
</evidence>
<gene>
    <name evidence="4" type="ORF">AV274_5012</name>
</gene>
<dbReference type="Proteomes" id="UP000078348">
    <property type="component" value="Unassembled WGS sequence"/>
</dbReference>
<sequence>MLSASKKSMVLFIDEIAGYNNGVDVNELKSVLRRCGYDVVDEYSANVTHFIYCLSGSNGASCLSGGSIPPNSSVPVENTDVYHVSLMRRAIMEQKHIVPIEHILLPNKIRFLTAGLLVLCMNVQMQMGYPLVQHTPDVPRQSQYNQARGSMVIKDLTGHYKSVSLDAESYYPPFFNRDCPQGISPFIPQSLWKQMYDDLKRKLYHLQSDVNARKEGRIGDATWKEAYLKRNVKKKQSKTRNCELCRVAFNNYLEHVATAKHVANVNSQQYFVFFRDLFTRFVQTAWQCAFAHEARAADEDAAKSTSVPPYSIVCGVQPDVEMNTNSCMSSVSTETADTGTEGTFSREEWDSFSSQCIMKTSTHRTWLFPQYFAYVKSKSRAGLSRVQSASFSHSSSSYPVPAASFKPARHPTKIRATKSSPAILPPKTAAYSYPAVAVRPNDRVPYGYSVPVCPDDLMRAYSSSPCPYSDVYPASFYPAPAMIPISRAMSRDSCNPALSCPSTIYPSVSQEATFPAISPPFVPSELPRPAMAFEPFNTPYAPVMPISFQPALVRETAGCLAPMKYSFDSEVRKPEGVKDVTVSPALSGNAKPINSEVVELVHTSSSAVAMITPVTEGGNMSPLRSEKGNDGATIKS</sequence>
<protein>
    <recommendedName>
        <fullName evidence="3">DBF4-type domain-containing protein</fullName>
    </recommendedName>
</protein>
<dbReference type="InterPro" id="IPR006572">
    <property type="entry name" value="Znf_DBF"/>
</dbReference>
<name>A0A196SB51_BLAHN</name>
<dbReference type="AlphaFoldDB" id="A0A196SB51"/>
<dbReference type="GO" id="GO:0008270">
    <property type="term" value="F:zinc ion binding"/>
    <property type="evidence" value="ECO:0007669"/>
    <property type="project" value="UniProtKB-KW"/>
</dbReference>
<keyword evidence="1" id="KW-0863">Zinc-finger</keyword>
<reference evidence="4 5" key="1">
    <citation type="submission" date="2016-05" db="EMBL/GenBank/DDBJ databases">
        <title>Nuclear genome of Blastocystis sp. subtype 1 NandII.</title>
        <authorList>
            <person name="Gentekaki E."/>
            <person name="Curtis B."/>
            <person name="Stairs C."/>
            <person name="Eme L."/>
            <person name="Herman E."/>
            <person name="Klimes V."/>
            <person name="Arias M.C."/>
            <person name="Elias M."/>
            <person name="Hilliou F."/>
            <person name="Klute M."/>
            <person name="Malik S.-B."/>
            <person name="Pightling A."/>
            <person name="Rachubinski R."/>
            <person name="Salas D."/>
            <person name="Schlacht A."/>
            <person name="Suga H."/>
            <person name="Archibald J."/>
            <person name="Ball S.G."/>
            <person name="Clark G."/>
            <person name="Dacks J."/>
            <person name="Van Der Giezen M."/>
            <person name="Tsaousis A."/>
            <person name="Roger A."/>
        </authorList>
    </citation>
    <scope>NUCLEOTIDE SEQUENCE [LARGE SCALE GENOMIC DNA]</scope>
    <source>
        <strain evidence="5">ATCC 50177 / NandII</strain>
    </source>
</reference>
<accession>A0A196SB51</accession>
<feature type="domain" description="DBF4-type" evidence="3">
    <location>
        <begin position="235"/>
        <end position="284"/>
    </location>
</feature>
<dbReference type="PROSITE" id="PS51265">
    <property type="entry name" value="ZF_DBF4"/>
    <property type="match status" value="1"/>
</dbReference>